<proteinExistence type="predicted"/>
<accession>A0A0E9STJ7</accession>
<organism evidence="1">
    <name type="scientific">Anguilla anguilla</name>
    <name type="common">European freshwater eel</name>
    <name type="synonym">Muraena anguilla</name>
    <dbReference type="NCBI Taxonomy" id="7936"/>
    <lineage>
        <taxon>Eukaryota</taxon>
        <taxon>Metazoa</taxon>
        <taxon>Chordata</taxon>
        <taxon>Craniata</taxon>
        <taxon>Vertebrata</taxon>
        <taxon>Euteleostomi</taxon>
        <taxon>Actinopterygii</taxon>
        <taxon>Neopterygii</taxon>
        <taxon>Teleostei</taxon>
        <taxon>Anguilliformes</taxon>
        <taxon>Anguillidae</taxon>
        <taxon>Anguilla</taxon>
    </lineage>
</organism>
<dbReference type="EMBL" id="GBXM01064744">
    <property type="protein sequence ID" value="JAH43833.1"/>
    <property type="molecule type" value="Transcribed_RNA"/>
</dbReference>
<name>A0A0E9STJ7_ANGAN</name>
<reference evidence="1" key="2">
    <citation type="journal article" date="2015" name="Fish Shellfish Immunol.">
        <title>Early steps in the European eel (Anguilla anguilla)-Vibrio vulnificus interaction in the gills: Role of the RtxA13 toxin.</title>
        <authorList>
            <person name="Callol A."/>
            <person name="Pajuelo D."/>
            <person name="Ebbesson L."/>
            <person name="Teles M."/>
            <person name="MacKenzie S."/>
            <person name="Amaro C."/>
        </authorList>
    </citation>
    <scope>NUCLEOTIDE SEQUENCE</scope>
</reference>
<evidence type="ECO:0000313" key="1">
    <source>
        <dbReference type="EMBL" id="JAH43833.1"/>
    </source>
</evidence>
<protein>
    <submittedName>
        <fullName evidence="1">Uncharacterized protein</fullName>
    </submittedName>
</protein>
<sequence>MKEMKMNVVEVPKNQLQCPKLSMYWVISVPKQMKLHIQSRHSDHL</sequence>
<dbReference type="AlphaFoldDB" id="A0A0E9STJ7"/>
<reference evidence="1" key="1">
    <citation type="submission" date="2014-11" db="EMBL/GenBank/DDBJ databases">
        <authorList>
            <person name="Amaro Gonzalez C."/>
        </authorList>
    </citation>
    <scope>NUCLEOTIDE SEQUENCE</scope>
</reference>